<dbReference type="Pfam" id="PF08544">
    <property type="entry name" value="GHMP_kinases_C"/>
    <property type="match status" value="1"/>
</dbReference>
<dbReference type="PANTHER" id="PTHR43527:SF2">
    <property type="entry name" value="4-DIPHOSPHOCYTIDYL-2-C-METHYL-D-ERYTHRITOL KINASE, CHLOROPLASTIC"/>
    <property type="match status" value="1"/>
</dbReference>
<dbReference type="GO" id="GO:0005524">
    <property type="term" value="F:ATP binding"/>
    <property type="evidence" value="ECO:0007669"/>
    <property type="project" value="UniProtKB-KW"/>
</dbReference>
<accession>A0A1Y1HQW7</accession>
<evidence type="ECO:0000313" key="17">
    <source>
        <dbReference type="EMBL" id="GAQ81020.1"/>
    </source>
</evidence>
<evidence type="ECO:0000256" key="2">
    <source>
        <dbReference type="ARBA" id="ARBA00004229"/>
    </source>
</evidence>
<dbReference type="AlphaFoldDB" id="A0A1Y1HQW7"/>
<dbReference type="SUPFAM" id="SSF54211">
    <property type="entry name" value="Ribosomal protein S5 domain 2-like"/>
    <property type="match status" value="1"/>
</dbReference>
<dbReference type="InterPro" id="IPR014721">
    <property type="entry name" value="Ribsml_uS5_D2-typ_fold_subgr"/>
</dbReference>
<name>A0A1Y1HQW7_KLENI</name>
<organism evidence="17 18">
    <name type="scientific">Klebsormidium nitens</name>
    <name type="common">Green alga</name>
    <name type="synonym">Ulothrix nitens</name>
    <dbReference type="NCBI Taxonomy" id="105231"/>
    <lineage>
        <taxon>Eukaryota</taxon>
        <taxon>Viridiplantae</taxon>
        <taxon>Streptophyta</taxon>
        <taxon>Klebsormidiophyceae</taxon>
        <taxon>Klebsormidiales</taxon>
        <taxon>Klebsormidiaceae</taxon>
        <taxon>Klebsormidium</taxon>
    </lineage>
</organism>
<dbReference type="OMA" id="ACDALWG"/>
<dbReference type="GO" id="GO:0050515">
    <property type="term" value="F:4-(cytidine 5'-diphospho)-2-C-methyl-D-erythritol kinase activity"/>
    <property type="evidence" value="ECO:0000318"/>
    <property type="project" value="GO_Central"/>
</dbReference>
<protein>
    <recommendedName>
        <fullName evidence="4">4-(cytidine 5'-diphospho)-2-C-methyl-D-erythritol kinase</fullName>
        <ecNumber evidence="4">2.7.1.148</ecNumber>
    </recommendedName>
    <alternativeName>
        <fullName evidence="12">4-(cytidine-5'-diphospho)-2-C-methyl-D-erythritol kinase</fullName>
    </alternativeName>
</protein>
<dbReference type="FunFam" id="3.30.70.890:FF:000009">
    <property type="entry name" value="4-diphosphocytidyl-2-C-methyl-D-erythritol kinase, chloroplastic"/>
    <property type="match status" value="1"/>
</dbReference>
<sequence length="363" mass="40352">MEFVFDPKKKMDDFASRFDPDQRRRTNSINLFSPSKINLFLRVTAKRPDGYHDLASLFHVIDLGDRLKFTLGPGRKDALTSNARWVPLGKDNLVIKALDVFRAKTGIPQYFWIHLDKKVPTGAGLGGGSGNAATALWAANELTGRPASNAQLLEWSADIGSDVPVFFSRGAAYCTGRGEIVEDIQPPPVPLDTPMVLIKPRASCKTPAVFKKFSLERASSADPRELLRSITEHGIRQEFCVNDLEEPAFEVLPSLKRLKERISSGGRGKYSAVFMSGSGSTIVGVGDPEPPQFIYDEERYQDVFTEAAYFLTREEDEWYRPSRAMEAGYGAAESRSDLEVDVPTEGPLGTSFFERPESSRIQF</sequence>
<dbReference type="Gene3D" id="3.30.230.10">
    <property type="match status" value="1"/>
</dbReference>
<comment type="similarity">
    <text evidence="3">Belongs to the GHMP kinase family. IspE subfamily.</text>
</comment>
<evidence type="ECO:0000256" key="1">
    <source>
        <dbReference type="ARBA" id="ARBA00001304"/>
    </source>
</evidence>
<feature type="compositionally biased region" description="Basic and acidic residues" evidence="14">
    <location>
        <begin position="354"/>
        <end position="363"/>
    </location>
</feature>
<dbReference type="NCBIfam" id="TIGR00154">
    <property type="entry name" value="ispE"/>
    <property type="match status" value="1"/>
</dbReference>
<keyword evidence="7" id="KW-0808">Transferase</keyword>
<keyword evidence="5" id="KW-0150">Chloroplast</keyword>
<dbReference type="GO" id="GO:0016114">
    <property type="term" value="P:terpenoid biosynthetic process"/>
    <property type="evidence" value="ECO:0007669"/>
    <property type="project" value="InterPro"/>
</dbReference>
<keyword evidence="10" id="KW-0067">ATP-binding</keyword>
<dbReference type="InterPro" id="IPR013750">
    <property type="entry name" value="GHMP_kinase_C_dom"/>
</dbReference>
<evidence type="ECO:0000256" key="7">
    <source>
        <dbReference type="ARBA" id="ARBA00022679"/>
    </source>
</evidence>
<dbReference type="EMBL" id="DF237018">
    <property type="protein sequence ID" value="GAQ81020.1"/>
    <property type="molecule type" value="Genomic_DNA"/>
</dbReference>
<evidence type="ECO:0000259" key="15">
    <source>
        <dbReference type="Pfam" id="PF00288"/>
    </source>
</evidence>
<keyword evidence="9 17" id="KW-0418">Kinase</keyword>
<evidence type="ECO:0000256" key="4">
    <source>
        <dbReference type="ARBA" id="ARBA00012052"/>
    </source>
</evidence>
<keyword evidence="6" id="KW-0934">Plastid</keyword>
<dbReference type="SUPFAM" id="SSF55060">
    <property type="entry name" value="GHMP Kinase, C-terminal domain"/>
    <property type="match status" value="1"/>
</dbReference>
<dbReference type="HAMAP" id="MF_00061">
    <property type="entry name" value="IspE"/>
    <property type="match status" value="1"/>
</dbReference>
<evidence type="ECO:0000256" key="11">
    <source>
        <dbReference type="ARBA" id="ARBA00022946"/>
    </source>
</evidence>
<evidence type="ECO:0000256" key="13">
    <source>
        <dbReference type="ARBA" id="ARBA00060636"/>
    </source>
</evidence>
<proteinExistence type="inferred from homology"/>
<evidence type="ECO:0000256" key="14">
    <source>
        <dbReference type="SAM" id="MobiDB-lite"/>
    </source>
</evidence>
<evidence type="ECO:0000256" key="3">
    <source>
        <dbReference type="ARBA" id="ARBA00009684"/>
    </source>
</evidence>
<dbReference type="Pfam" id="PF00288">
    <property type="entry name" value="GHMP_kinases_N"/>
    <property type="match status" value="1"/>
</dbReference>
<evidence type="ECO:0000256" key="12">
    <source>
        <dbReference type="ARBA" id="ARBA00032554"/>
    </source>
</evidence>
<dbReference type="InterPro" id="IPR004424">
    <property type="entry name" value="IspE"/>
</dbReference>
<feature type="domain" description="GHMP kinase N-terminal" evidence="15">
    <location>
        <begin position="92"/>
        <end position="168"/>
    </location>
</feature>
<feature type="region of interest" description="Disordered" evidence="14">
    <location>
        <begin position="330"/>
        <end position="363"/>
    </location>
</feature>
<reference evidence="17 18" key="1">
    <citation type="journal article" date="2014" name="Nat. Commun.">
        <title>Klebsormidium flaccidum genome reveals primary factors for plant terrestrial adaptation.</title>
        <authorList>
            <person name="Hori K."/>
            <person name="Maruyama F."/>
            <person name="Fujisawa T."/>
            <person name="Togashi T."/>
            <person name="Yamamoto N."/>
            <person name="Seo M."/>
            <person name="Sato S."/>
            <person name="Yamada T."/>
            <person name="Mori H."/>
            <person name="Tajima N."/>
            <person name="Moriyama T."/>
            <person name="Ikeuchi M."/>
            <person name="Watanabe M."/>
            <person name="Wada H."/>
            <person name="Kobayashi K."/>
            <person name="Saito M."/>
            <person name="Masuda T."/>
            <person name="Sasaki-Sekimoto Y."/>
            <person name="Mashiguchi K."/>
            <person name="Awai K."/>
            <person name="Shimojima M."/>
            <person name="Masuda S."/>
            <person name="Iwai M."/>
            <person name="Nobusawa T."/>
            <person name="Narise T."/>
            <person name="Kondo S."/>
            <person name="Saito H."/>
            <person name="Sato R."/>
            <person name="Murakawa M."/>
            <person name="Ihara Y."/>
            <person name="Oshima-Yamada Y."/>
            <person name="Ohtaka K."/>
            <person name="Satoh M."/>
            <person name="Sonobe K."/>
            <person name="Ishii M."/>
            <person name="Ohtani R."/>
            <person name="Kanamori-Sato M."/>
            <person name="Honoki R."/>
            <person name="Miyazaki D."/>
            <person name="Mochizuki H."/>
            <person name="Umetsu J."/>
            <person name="Higashi K."/>
            <person name="Shibata D."/>
            <person name="Kamiya Y."/>
            <person name="Sato N."/>
            <person name="Nakamura Y."/>
            <person name="Tabata S."/>
            <person name="Ida S."/>
            <person name="Kurokawa K."/>
            <person name="Ohta H."/>
        </authorList>
    </citation>
    <scope>NUCLEOTIDE SEQUENCE [LARGE SCALE GENOMIC DNA]</scope>
    <source>
        <strain evidence="17 18">NIES-2285</strain>
    </source>
</reference>
<evidence type="ECO:0000256" key="5">
    <source>
        <dbReference type="ARBA" id="ARBA00022528"/>
    </source>
</evidence>
<dbReference type="EC" id="2.7.1.148" evidence="4"/>
<dbReference type="Gene3D" id="3.30.70.890">
    <property type="entry name" value="GHMP kinase, C-terminal domain"/>
    <property type="match status" value="1"/>
</dbReference>
<dbReference type="InterPro" id="IPR006204">
    <property type="entry name" value="GHMP_kinase_N_dom"/>
</dbReference>
<keyword evidence="18" id="KW-1185">Reference proteome</keyword>
<evidence type="ECO:0000256" key="8">
    <source>
        <dbReference type="ARBA" id="ARBA00022741"/>
    </source>
</evidence>
<dbReference type="InterPro" id="IPR036554">
    <property type="entry name" value="GHMP_kinase_C_sf"/>
</dbReference>
<gene>
    <name evidence="17" type="ORF">KFL_000690020</name>
</gene>
<dbReference type="GO" id="GO:0009507">
    <property type="term" value="C:chloroplast"/>
    <property type="evidence" value="ECO:0007669"/>
    <property type="project" value="UniProtKB-SubCell"/>
</dbReference>
<dbReference type="STRING" id="105231.A0A1Y1HQW7"/>
<comment type="subcellular location">
    <subcellularLocation>
        <location evidence="2">Plastid</location>
        <location evidence="2">Chloroplast</location>
    </subcellularLocation>
</comment>
<comment type="pathway">
    <text evidence="13">Isoprenoid biosynthesis; isopentenyl diphosphate biosynthesis via DXP pathway; isopentenyl diphosphate from 1-deoxy-D-xylulose 5-phosphate: step 3/6.</text>
</comment>
<evidence type="ECO:0000256" key="9">
    <source>
        <dbReference type="ARBA" id="ARBA00022777"/>
    </source>
</evidence>
<evidence type="ECO:0000256" key="6">
    <source>
        <dbReference type="ARBA" id="ARBA00022640"/>
    </source>
</evidence>
<dbReference type="FunFam" id="3.30.230.10:FF:000045">
    <property type="entry name" value="4-diphosphocytidyl-2-C-methyl-D-erythritol kinase, chloroplastic"/>
    <property type="match status" value="1"/>
</dbReference>
<dbReference type="InterPro" id="IPR020568">
    <property type="entry name" value="Ribosomal_Su5_D2-typ_SF"/>
</dbReference>
<evidence type="ECO:0000256" key="10">
    <source>
        <dbReference type="ARBA" id="ARBA00022840"/>
    </source>
</evidence>
<keyword evidence="11" id="KW-0809">Transit peptide</keyword>
<evidence type="ECO:0000313" key="18">
    <source>
        <dbReference type="Proteomes" id="UP000054558"/>
    </source>
</evidence>
<feature type="domain" description="GHMP kinase C-terminal" evidence="16">
    <location>
        <begin position="238"/>
        <end position="296"/>
    </location>
</feature>
<comment type="catalytic activity">
    <reaction evidence="1">
        <text>4-CDP-2-C-methyl-D-erythritol + ATP = 4-CDP-2-C-methyl-D-erythritol 2-phosphate + ADP + H(+)</text>
        <dbReference type="Rhea" id="RHEA:18437"/>
        <dbReference type="ChEBI" id="CHEBI:15378"/>
        <dbReference type="ChEBI" id="CHEBI:30616"/>
        <dbReference type="ChEBI" id="CHEBI:57823"/>
        <dbReference type="ChEBI" id="CHEBI:57919"/>
        <dbReference type="ChEBI" id="CHEBI:456216"/>
        <dbReference type="EC" id="2.7.1.148"/>
    </reaction>
</comment>
<keyword evidence="8" id="KW-0547">Nucleotide-binding</keyword>
<dbReference type="PANTHER" id="PTHR43527">
    <property type="entry name" value="4-DIPHOSPHOCYTIDYL-2-C-METHYL-D-ERYTHRITOL KINASE, CHLOROPLASTIC"/>
    <property type="match status" value="1"/>
</dbReference>
<dbReference type="OrthoDB" id="3191556at2759"/>
<dbReference type="Proteomes" id="UP000054558">
    <property type="component" value="Unassembled WGS sequence"/>
</dbReference>
<evidence type="ECO:0000259" key="16">
    <source>
        <dbReference type="Pfam" id="PF08544"/>
    </source>
</evidence>